<comment type="caution">
    <text evidence="2">The sequence shown here is derived from an EMBL/GenBank/DDBJ whole genome shotgun (WGS) entry which is preliminary data.</text>
</comment>
<keyword evidence="3" id="KW-1185">Reference proteome</keyword>
<dbReference type="EMBL" id="VTPC01090697">
    <property type="protein sequence ID" value="KAF2881807.1"/>
    <property type="molecule type" value="Genomic_DNA"/>
</dbReference>
<dbReference type="Pfam" id="PF11901">
    <property type="entry name" value="DM9"/>
    <property type="match status" value="1"/>
</dbReference>
<dbReference type="OrthoDB" id="6743511at2759"/>
<name>A0A8K0CAN4_IGNLU</name>
<proteinExistence type="predicted"/>
<dbReference type="PANTHER" id="PTHR31649:SF10">
    <property type="entry name" value="IP19903P-RELATED"/>
    <property type="match status" value="1"/>
</dbReference>
<reference evidence="2" key="1">
    <citation type="submission" date="2019-08" db="EMBL/GenBank/DDBJ databases">
        <title>The genome of the North American firefly Photinus pyralis.</title>
        <authorList>
            <consortium name="Photinus pyralis genome working group"/>
            <person name="Fallon T.R."/>
            <person name="Sander Lower S.E."/>
            <person name="Weng J.-K."/>
        </authorList>
    </citation>
    <scope>NUCLEOTIDE SEQUENCE</scope>
    <source>
        <strain evidence="2">TRF0915ILg1</strain>
        <tissue evidence="2">Whole body</tissue>
    </source>
</reference>
<organism evidence="2 3">
    <name type="scientific">Ignelater luminosus</name>
    <name type="common">Cucubano</name>
    <name type="synonym">Pyrophorus luminosus</name>
    <dbReference type="NCBI Taxonomy" id="2038154"/>
    <lineage>
        <taxon>Eukaryota</taxon>
        <taxon>Metazoa</taxon>
        <taxon>Ecdysozoa</taxon>
        <taxon>Arthropoda</taxon>
        <taxon>Hexapoda</taxon>
        <taxon>Insecta</taxon>
        <taxon>Pterygota</taxon>
        <taxon>Neoptera</taxon>
        <taxon>Endopterygota</taxon>
        <taxon>Coleoptera</taxon>
        <taxon>Polyphaga</taxon>
        <taxon>Elateriformia</taxon>
        <taxon>Elateroidea</taxon>
        <taxon>Elateridae</taxon>
        <taxon>Agrypninae</taxon>
        <taxon>Pyrophorini</taxon>
        <taxon>Ignelater</taxon>
    </lineage>
</organism>
<accession>A0A8K0CAN4</accession>
<feature type="chain" id="PRO_5035451175" evidence="1">
    <location>
        <begin position="21"/>
        <end position="210"/>
    </location>
</feature>
<protein>
    <submittedName>
        <fullName evidence="2">Uncharacterized protein</fullName>
    </submittedName>
</protein>
<dbReference type="PANTHER" id="PTHR31649">
    <property type="entry name" value="AGAP009604-PA"/>
    <property type="match status" value="1"/>
</dbReference>
<dbReference type="Proteomes" id="UP000801492">
    <property type="component" value="Unassembled WGS sequence"/>
</dbReference>
<keyword evidence="1" id="KW-0732">Signal</keyword>
<dbReference type="InterPro" id="IPR006616">
    <property type="entry name" value="DM9_repeat"/>
</dbReference>
<evidence type="ECO:0000313" key="2">
    <source>
        <dbReference type="EMBL" id="KAF2881807.1"/>
    </source>
</evidence>
<feature type="signal peptide" evidence="1">
    <location>
        <begin position="1"/>
        <end position="20"/>
    </location>
</feature>
<dbReference type="AlphaFoldDB" id="A0A8K0CAN4"/>
<dbReference type="SMART" id="SM00696">
    <property type="entry name" value="DM9"/>
    <property type="match status" value="1"/>
</dbReference>
<evidence type="ECO:0000313" key="3">
    <source>
        <dbReference type="Proteomes" id="UP000801492"/>
    </source>
</evidence>
<sequence length="210" mass="23469">MFYAETILYVLILTVPLLYGKSITVYNCHNIDGYYWRDYTGDIPKDAVLGGTDNRGMTTYIGQTLHPGTCILPGKISELDKKMFYEYGGLEHSAFEDVKILCSQHPEKLHWVAVKNKEPITNIPREKKLIVGGHDKGRLLLIGRLPLPTGKLAIGKVLVESEQFELIYVGNEGQGFFNGGPYEILVYDTTGSKSEDADGCDTKTININIY</sequence>
<evidence type="ECO:0000256" key="1">
    <source>
        <dbReference type="SAM" id="SignalP"/>
    </source>
</evidence>
<gene>
    <name evidence="2" type="ORF">ILUMI_24363</name>
</gene>